<evidence type="ECO:0000256" key="1">
    <source>
        <dbReference type="ARBA" id="ARBA00022801"/>
    </source>
</evidence>
<dbReference type="InterPro" id="IPR000383">
    <property type="entry name" value="Xaa-Pro-like_dom"/>
</dbReference>
<evidence type="ECO:0000259" key="3">
    <source>
        <dbReference type="Pfam" id="PF02129"/>
    </source>
</evidence>
<protein>
    <recommendedName>
        <fullName evidence="3">Xaa-Pro dipeptidyl-peptidase-like domain-containing protein</fullName>
    </recommendedName>
</protein>
<name>A0A6J5E4M9_9BURK</name>
<sequence length="467" mass="49676">MTRPLNAFLLCAALAVVHTACAASSDDALNTPAAPLNERVLTVPVDTSPPVRLQVTLYMPSRGGPFPLALINHGASHDPASAPRVADPFIPYYFLSRGYAVAMPMMRGYAGSGGYLRPHGCDVTGSGLDAAHDIRKVLDFVKQQPGVDASHIVVAGKSMGGWNTLAFGTLTAAQLSDVKGLLDFAGGVKESDCETPDASLIRGAAQLGAHTHLRSIWFYGDNDQTFATATWRQMYAQYTAAGGRAELVDYGAFQKDAHAMTASGAGLPLWVQKADAFLRSIGMPAAETDPQYLPGHAPAATTYADLNDLSAIPYLNDDQKEKLYRGFLAAPLPRAIAIGMTNGSWASGGFDPSDAALKRCWQTAQYCQLYAVDNTVVWPRLAAAPPATRFAPLAATGAVPYLNAQGRIAYSRFLAMRRPRAFAIAPDGAWGVSSGVDPINSALVQCANGHEDCRLYAVDNDVVWRGK</sequence>
<accession>A0A6J5E4M9</accession>
<dbReference type="PANTHER" id="PTHR22946:SF9">
    <property type="entry name" value="POLYKETIDE TRANSFERASE AF380"/>
    <property type="match status" value="1"/>
</dbReference>
<dbReference type="AlphaFoldDB" id="A0A6J5E4M9"/>
<organism evidence="4 5">
    <name type="scientific">Paraburkholderia solisilvae</name>
    <dbReference type="NCBI Taxonomy" id="624376"/>
    <lineage>
        <taxon>Bacteria</taxon>
        <taxon>Pseudomonadati</taxon>
        <taxon>Pseudomonadota</taxon>
        <taxon>Betaproteobacteria</taxon>
        <taxon>Burkholderiales</taxon>
        <taxon>Burkholderiaceae</taxon>
        <taxon>Paraburkholderia</taxon>
    </lineage>
</organism>
<reference evidence="4 5" key="1">
    <citation type="submission" date="2020-04" db="EMBL/GenBank/DDBJ databases">
        <authorList>
            <person name="De Canck E."/>
        </authorList>
    </citation>
    <scope>NUCLEOTIDE SEQUENCE [LARGE SCALE GENOMIC DNA]</scope>
    <source>
        <strain evidence="4 5">LMG 29739</strain>
    </source>
</reference>
<keyword evidence="2" id="KW-0732">Signal</keyword>
<feature type="chain" id="PRO_5027057731" description="Xaa-Pro dipeptidyl-peptidase-like domain-containing protein" evidence="2">
    <location>
        <begin position="23"/>
        <end position="467"/>
    </location>
</feature>
<evidence type="ECO:0000313" key="4">
    <source>
        <dbReference type="EMBL" id="CAB3760052.1"/>
    </source>
</evidence>
<proteinExistence type="predicted"/>
<dbReference type="SUPFAM" id="SSF53474">
    <property type="entry name" value="alpha/beta-Hydrolases"/>
    <property type="match status" value="1"/>
</dbReference>
<evidence type="ECO:0000256" key="2">
    <source>
        <dbReference type="SAM" id="SignalP"/>
    </source>
</evidence>
<keyword evidence="5" id="KW-1185">Reference proteome</keyword>
<evidence type="ECO:0000313" key="5">
    <source>
        <dbReference type="Proteomes" id="UP000494329"/>
    </source>
</evidence>
<dbReference type="GO" id="GO:0052689">
    <property type="term" value="F:carboxylic ester hydrolase activity"/>
    <property type="evidence" value="ECO:0007669"/>
    <property type="project" value="UniProtKB-ARBA"/>
</dbReference>
<dbReference type="Pfam" id="PF02129">
    <property type="entry name" value="Peptidase_S15"/>
    <property type="match status" value="1"/>
</dbReference>
<dbReference type="InterPro" id="IPR029058">
    <property type="entry name" value="AB_hydrolase_fold"/>
</dbReference>
<dbReference type="Proteomes" id="UP000494329">
    <property type="component" value="Unassembled WGS sequence"/>
</dbReference>
<gene>
    <name evidence="4" type="ORF">LMG29739_03309</name>
</gene>
<feature type="signal peptide" evidence="2">
    <location>
        <begin position="1"/>
        <end position="22"/>
    </location>
</feature>
<dbReference type="RefSeq" id="WP_175112003.1">
    <property type="nucleotide sequence ID" value="NZ_CADIKF010000024.1"/>
</dbReference>
<dbReference type="PANTHER" id="PTHR22946">
    <property type="entry name" value="DIENELACTONE HYDROLASE DOMAIN-CONTAINING PROTEIN-RELATED"/>
    <property type="match status" value="1"/>
</dbReference>
<dbReference type="EMBL" id="CADIKF010000024">
    <property type="protein sequence ID" value="CAB3760052.1"/>
    <property type="molecule type" value="Genomic_DNA"/>
</dbReference>
<keyword evidence="1" id="KW-0378">Hydrolase</keyword>
<dbReference type="Gene3D" id="3.40.50.1820">
    <property type="entry name" value="alpha/beta hydrolase"/>
    <property type="match status" value="1"/>
</dbReference>
<feature type="domain" description="Xaa-Pro dipeptidyl-peptidase-like" evidence="3">
    <location>
        <begin position="51"/>
        <end position="168"/>
    </location>
</feature>
<dbReference type="InterPro" id="IPR050261">
    <property type="entry name" value="FrsA_esterase"/>
</dbReference>